<dbReference type="PANTHER" id="PTHR33840:SF1">
    <property type="entry name" value="TLE1 PHOSPHOLIPASE DOMAIN-CONTAINING PROTEIN"/>
    <property type="match status" value="1"/>
</dbReference>
<dbReference type="RefSeq" id="WP_071166867.1">
    <property type="nucleotide sequence ID" value="NZ_CP017781.1"/>
</dbReference>
<dbReference type="Proteomes" id="UP000176562">
    <property type="component" value="Chromosome"/>
</dbReference>
<reference evidence="2 3" key="1">
    <citation type="submission" date="2016-10" db="EMBL/GenBank/DDBJ databases">
        <title>Rhodobacter sp. LPB0142, isolated from sea water.</title>
        <authorList>
            <person name="Kim E."/>
            <person name="Yi H."/>
        </authorList>
    </citation>
    <scope>NUCLEOTIDE SEQUENCE [LARGE SCALE GENOMIC DNA]</scope>
    <source>
        <strain evidence="2 3">LPB0142</strain>
    </source>
</reference>
<proteinExistence type="predicted"/>
<dbReference type="KEGG" id="rhp:LPB142_15195"/>
<feature type="domain" description="T6SS Phospholipase effector Tle1-like catalytic" evidence="1">
    <location>
        <begin position="35"/>
        <end position="282"/>
    </location>
</feature>
<dbReference type="Pfam" id="PF09994">
    <property type="entry name" value="T6SS_Tle1-like_cat"/>
    <property type="match status" value="1"/>
</dbReference>
<keyword evidence="3" id="KW-1185">Reference proteome</keyword>
<protein>
    <recommendedName>
        <fullName evidence="1">T6SS Phospholipase effector Tle1-like catalytic domain-containing protein</fullName>
    </recommendedName>
</protein>
<accession>A0A1D9MFE2</accession>
<sequence>MRGLLQRLWDRMFRSEPTDPGESPAGRVRGSVDHVILLDGTMGALKPELLTSIGLIYRLLRRAGPRVSVHYNKGLQWHSWRDLHDVWFGWGVSHQILRAYGWLSMRYRPGDRIFLIGYSRGGFAARSLAGMIDRAGLLRPEHATERNVRLAWRYYEAQKLSPVAGIFRKRFCHETSPIEMVGVFDSVRALGIQLPLLWALSEPRWRFHDDRLGPSVNHGYQALAYHETRRILTPLIWDSTNTGANRIEQVWFRGVHGDIGGQLGAFEAARPLANIPLVWMLERAEALGLALPPGWRAEFPTDPDAPSVGSWRFWGRFFLMRGARVVGRDLSERLHETVSVPRRRFALPWRAGSAGLAHDEAGRRAGGVKFAIRRAPDLASGDPG</sequence>
<organism evidence="2 3">
    <name type="scientific">Rhodobacter xanthinilyticus</name>
    <dbReference type="NCBI Taxonomy" id="1850250"/>
    <lineage>
        <taxon>Bacteria</taxon>
        <taxon>Pseudomonadati</taxon>
        <taxon>Pseudomonadota</taxon>
        <taxon>Alphaproteobacteria</taxon>
        <taxon>Rhodobacterales</taxon>
        <taxon>Rhodobacter group</taxon>
        <taxon>Rhodobacter</taxon>
    </lineage>
</organism>
<dbReference type="PANTHER" id="PTHR33840">
    <property type="match status" value="1"/>
</dbReference>
<evidence type="ECO:0000259" key="1">
    <source>
        <dbReference type="Pfam" id="PF09994"/>
    </source>
</evidence>
<dbReference type="SUPFAM" id="SSF53474">
    <property type="entry name" value="alpha/beta-Hydrolases"/>
    <property type="match status" value="1"/>
</dbReference>
<dbReference type="STRING" id="1850250.LPB142_15195"/>
<dbReference type="AlphaFoldDB" id="A0A1D9MFE2"/>
<evidence type="ECO:0000313" key="3">
    <source>
        <dbReference type="Proteomes" id="UP000176562"/>
    </source>
</evidence>
<dbReference type="InterPro" id="IPR018712">
    <property type="entry name" value="Tle1-like_cat"/>
</dbReference>
<gene>
    <name evidence="2" type="ORF">LPB142_15195</name>
</gene>
<evidence type="ECO:0000313" key="2">
    <source>
        <dbReference type="EMBL" id="AOZ70513.1"/>
    </source>
</evidence>
<dbReference type="InterPro" id="IPR029058">
    <property type="entry name" value="AB_hydrolase_fold"/>
</dbReference>
<dbReference type="EMBL" id="CP017781">
    <property type="protein sequence ID" value="AOZ70513.1"/>
    <property type="molecule type" value="Genomic_DNA"/>
</dbReference>
<name>A0A1D9MFE2_9RHOB</name>